<evidence type="ECO:0008006" key="3">
    <source>
        <dbReference type="Google" id="ProtNLM"/>
    </source>
</evidence>
<keyword evidence="2" id="KW-1185">Reference proteome</keyword>
<sequence>MVSCNHYTADGLHISSVSLHKEYDDMGHQKKSDKRLGYSHLRLATIDGVSLPDLQLSPDRQQRPTSTKRSFFEQLLLDFAFGCELFYPIQLYEHLATREGEDQER</sequence>
<protein>
    <recommendedName>
        <fullName evidence="3">Transposase</fullName>
    </recommendedName>
</protein>
<evidence type="ECO:0000313" key="1">
    <source>
        <dbReference type="EMBL" id="KJF70786.1"/>
    </source>
</evidence>
<keyword evidence="1" id="KW-0614">Plasmid</keyword>
<accession>A0ABR5D178</accession>
<proteinExistence type="predicted"/>
<dbReference type="EMBL" id="JWIT01000027">
    <property type="protein sequence ID" value="KJF70786.1"/>
    <property type="molecule type" value="Genomic_DNA"/>
</dbReference>
<reference evidence="1 2" key="1">
    <citation type="submission" date="2014-12" db="EMBL/GenBank/DDBJ databases">
        <authorList>
            <person name="Kuzmanovic N."/>
            <person name="Pulawska J."/>
            <person name="Obradovic A."/>
        </authorList>
    </citation>
    <scope>NUCLEOTIDE SEQUENCE [LARGE SCALE GENOMIC DNA]</scope>
    <source>
        <strain evidence="1 2">KFB 330</strain>
        <plasmid evidence="1">pTi</plasmid>
    </source>
</reference>
<geneLocation type="plasmid" evidence="1">
    <name>pTi</name>
</geneLocation>
<dbReference type="Proteomes" id="UP000032564">
    <property type="component" value="Unassembled WGS sequence"/>
</dbReference>
<gene>
    <name evidence="1" type="ORF">RP75_24405</name>
</gene>
<evidence type="ECO:0000313" key="2">
    <source>
        <dbReference type="Proteomes" id="UP000032564"/>
    </source>
</evidence>
<comment type="caution">
    <text evidence="1">The sequence shown here is derived from an EMBL/GenBank/DDBJ whole genome shotgun (WGS) entry which is preliminary data.</text>
</comment>
<organism evidence="1 2">
    <name type="scientific">Agrobacterium arsenijevicii</name>
    <dbReference type="NCBI Taxonomy" id="1585697"/>
    <lineage>
        <taxon>Bacteria</taxon>
        <taxon>Pseudomonadati</taxon>
        <taxon>Pseudomonadota</taxon>
        <taxon>Alphaproteobacteria</taxon>
        <taxon>Hyphomicrobiales</taxon>
        <taxon>Rhizobiaceae</taxon>
        <taxon>Rhizobium/Agrobacterium group</taxon>
        <taxon>Agrobacterium</taxon>
    </lineage>
</organism>
<name>A0ABR5D178_9HYPH</name>